<dbReference type="GO" id="GO:0016604">
    <property type="term" value="C:nuclear body"/>
    <property type="evidence" value="ECO:0007669"/>
    <property type="project" value="TreeGrafter"/>
</dbReference>
<accession>A0A8B9AZN0</accession>
<feature type="domain" description="RecQ mediated genome instability protein 1 OB-fold" evidence="5">
    <location>
        <begin position="154"/>
        <end position="265"/>
    </location>
</feature>
<evidence type="ECO:0000256" key="4">
    <source>
        <dbReference type="SAM" id="MobiDB-lite"/>
    </source>
</evidence>
<gene>
    <name evidence="7" type="primary">LOC103723472</name>
</gene>
<feature type="compositionally biased region" description="Pro residues" evidence="4">
    <location>
        <begin position="57"/>
        <end position="69"/>
    </location>
</feature>
<dbReference type="InterPro" id="IPR013894">
    <property type="entry name" value="RMI1_OB"/>
</dbReference>
<sequence length="313" mass="34465">MRRRLRLPSSSDEDDDDRRPQTLTSPKPSPNRNPPPAAPNPPLEISDDDFVDVPDVLSPPSPPPPPPARPAGAPEDNDGSLSVPWTGLDGSLRPIDEFLRRLGLRLRPEWLGFCVKALTSYGSGFEGLDIAGKARRCFEQFLLSDMNICGAGVLPENVQAMHKADLEGPFVLQVDEIINISAPLRERYHDAPAGFKRCLKLSMTDGVQRIFGMEYRPIRELEVLAPAGFKIIICNVHIRRGLLMLVPEVLEVLGGQVDDLDAARQRLVGEVNKPPRSKRKQCGLPLSRRASLAAWPSDVINNGAQTNIPSLKM</sequence>
<dbReference type="KEGG" id="pda:103723472"/>
<feature type="region of interest" description="Disordered" evidence="4">
    <location>
        <begin position="1"/>
        <end position="86"/>
    </location>
</feature>
<comment type="similarity">
    <text evidence="1">Belongs to the RMI1 family.</text>
</comment>
<evidence type="ECO:0000313" key="6">
    <source>
        <dbReference type="Proteomes" id="UP000228380"/>
    </source>
</evidence>
<dbReference type="Pfam" id="PF08585">
    <property type="entry name" value="RMI1_N_C"/>
    <property type="match status" value="1"/>
</dbReference>
<dbReference type="SMART" id="SM01161">
    <property type="entry name" value="DUF1767"/>
    <property type="match status" value="1"/>
</dbReference>
<feature type="compositionally biased region" description="Pro residues" evidence="4">
    <location>
        <begin position="27"/>
        <end position="42"/>
    </location>
</feature>
<dbReference type="Proteomes" id="UP000228380">
    <property type="component" value="Chromosome 14"/>
</dbReference>
<dbReference type="GO" id="GO:0031422">
    <property type="term" value="C:RecQ family helicase-topoisomerase III complex"/>
    <property type="evidence" value="ECO:0007669"/>
    <property type="project" value="TreeGrafter"/>
</dbReference>
<evidence type="ECO:0000256" key="2">
    <source>
        <dbReference type="ARBA" id="ARBA00018987"/>
    </source>
</evidence>
<dbReference type="GeneID" id="103723472"/>
<protein>
    <recommendedName>
        <fullName evidence="2">RecQ-mediated genome instability protein 1</fullName>
    </recommendedName>
    <alternativeName>
        <fullName evidence="3">BLM-associated protein of 75 kDa homolog</fullName>
    </alternativeName>
</protein>
<dbReference type="AlphaFoldDB" id="A0A8B9AZN0"/>
<evidence type="ECO:0000313" key="7">
    <source>
        <dbReference type="RefSeq" id="XP_038989328.1"/>
    </source>
</evidence>
<dbReference type="RefSeq" id="XP_038989328.1">
    <property type="nucleotide sequence ID" value="XM_039133400.1"/>
</dbReference>
<organism evidence="6 7">
    <name type="scientific">Phoenix dactylifera</name>
    <name type="common">Date palm</name>
    <dbReference type="NCBI Taxonomy" id="42345"/>
    <lineage>
        <taxon>Eukaryota</taxon>
        <taxon>Viridiplantae</taxon>
        <taxon>Streptophyta</taxon>
        <taxon>Embryophyta</taxon>
        <taxon>Tracheophyta</taxon>
        <taxon>Spermatophyta</taxon>
        <taxon>Magnoliopsida</taxon>
        <taxon>Liliopsida</taxon>
        <taxon>Arecaceae</taxon>
        <taxon>Coryphoideae</taxon>
        <taxon>Phoeniceae</taxon>
        <taxon>Phoenix</taxon>
    </lineage>
</organism>
<evidence type="ECO:0000256" key="3">
    <source>
        <dbReference type="ARBA" id="ARBA00077519"/>
    </source>
</evidence>
<keyword evidence="6" id="KW-1185">Reference proteome</keyword>
<dbReference type="Gene3D" id="2.40.50.770">
    <property type="entry name" value="RecQ-mediated genome instability protein Rmi1, C-terminal domain"/>
    <property type="match status" value="1"/>
</dbReference>
<reference evidence="6" key="1">
    <citation type="journal article" date="2019" name="Nat. Commun.">
        <title>Genome-wide association mapping of date palm fruit traits.</title>
        <authorList>
            <person name="Hazzouri K.M."/>
            <person name="Gros-Balthazard M."/>
            <person name="Flowers J.M."/>
            <person name="Copetti D."/>
            <person name="Lemansour A."/>
            <person name="Lebrun M."/>
            <person name="Masmoudi K."/>
            <person name="Ferrand S."/>
            <person name="Dhar M.I."/>
            <person name="Fresquez Z.A."/>
            <person name="Rosas U."/>
            <person name="Zhang J."/>
            <person name="Talag J."/>
            <person name="Lee S."/>
            <person name="Kudrna D."/>
            <person name="Powell R.F."/>
            <person name="Leitch I.J."/>
            <person name="Krueger R.R."/>
            <person name="Wing R.A."/>
            <person name="Amiri K.M.A."/>
            <person name="Purugganan M.D."/>
        </authorList>
    </citation>
    <scope>NUCLEOTIDE SEQUENCE [LARGE SCALE GENOMIC DNA]</scope>
    <source>
        <strain evidence="6">cv. Khalas</strain>
    </source>
</reference>
<name>A0A8B9AZN0_PHODC</name>
<dbReference type="PANTHER" id="PTHR14790">
    <property type="entry name" value="RECQ-MEDIATED GENOME INSTABILITY PROTEIN 1 RMI1"/>
    <property type="match status" value="1"/>
</dbReference>
<dbReference type="InterPro" id="IPR042470">
    <property type="entry name" value="RMI1_N_C_sf"/>
</dbReference>
<dbReference type="FunFam" id="2.40.50.770:FF:000004">
    <property type="entry name" value="RecQ-mediated instability protein (DUF1767)"/>
    <property type="match status" value="1"/>
</dbReference>
<proteinExistence type="inferred from homology"/>
<reference evidence="7" key="2">
    <citation type="submission" date="2025-08" db="UniProtKB">
        <authorList>
            <consortium name="RefSeq"/>
        </authorList>
    </citation>
    <scope>IDENTIFICATION</scope>
    <source>
        <tissue evidence="7">Young leaves</tissue>
    </source>
</reference>
<evidence type="ECO:0000259" key="5">
    <source>
        <dbReference type="Pfam" id="PF08585"/>
    </source>
</evidence>
<dbReference type="GO" id="GO:0000712">
    <property type="term" value="P:resolution of meiotic recombination intermediates"/>
    <property type="evidence" value="ECO:0007669"/>
    <property type="project" value="TreeGrafter"/>
</dbReference>
<dbReference type="GO" id="GO:0000724">
    <property type="term" value="P:double-strand break repair via homologous recombination"/>
    <property type="evidence" value="ECO:0007669"/>
    <property type="project" value="TreeGrafter"/>
</dbReference>
<dbReference type="PANTHER" id="PTHR14790:SF15">
    <property type="entry name" value="RECQ-MEDIATED GENOME INSTABILITY PROTEIN 1"/>
    <property type="match status" value="1"/>
</dbReference>
<evidence type="ECO:0000256" key="1">
    <source>
        <dbReference type="ARBA" id="ARBA00006395"/>
    </source>
</evidence>
<dbReference type="OrthoDB" id="341511at2759"/>